<evidence type="ECO:0000256" key="1">
    <source>
        <dbReference type="ARBA" id="ARBA00004651"/>
    </source>
</evidence>
<sequence length="503" mass="56061">MPTSSLKINILASYASQIYLVIISIAILPIYMKYMGAEAYGLVGFFAMLQGLFSLLDFGLTPTISRQTAQYNAGVDTALGFRQLFRSLSVIFTGIACIGGGLLFYFNHYIAEHWLKLENLVISDVLFCLQIMAICVALRWMTGLYRGVISGFERIVWLSIINIVIATLRFPGVLLYMYYFGFNVKSFFIFQLIVAIIEFVILAFKAHLLLPKVDEDENIGWSFKPVKPILSFALTIAFTSSVWVLLTQLDKFVLSGILPLSDYGYFTLAVLVASGILQIGAPISSVIMPRMARLYGEQKQEELKQVYLGATQFVASIVVTAGIVLAILSKQVLYAWTGDIILSEKAAPILQLYALGNSILTLGAFPYYLQYAKGNLKLHFIGNLVTVMVLIPVIIWAAKNYGAIGAGCAWALIQSIYLVFWVSYVHKVIEPNINIVWFKAFLPSVVGVTVVTFILYYFIGFSKQRDIAFLQICVISVISLIVAILSCEQVRNIVKSKVLQRSR</sequence>
<feature type="transmembrane region" description="Helical" evidence="6">
    <location>
        <begin position="436"/>
        <end position="461"/>
    </location>
</feature>
<protein>
    <recommendedName>
        <fullName evidence="9">Polysaccharide biosynthesis protein</fullName>
    </recommendedName>
</protein>
<evidence type="ECO:0000313" key="8">
    <source>
        <dbReference type="Proteomes" id="UP000490535"/>
    </source>
</evidence>
<accession>A0A833PEN6</accession>
<dbReference type="InterPro" id="IPR002797">
    <property type="entry name" value="Polysacc_synth"/>
</dbReference>
<dbReference type="GO" id="GO:0005886">
    <property type="term" value="C:plasma membrane"/>
    <property type="evidence" value="ECO:0007669"/>
    <property type="project" value="UniProtKB-SubCell"/>
</dbReference>
<dbReference type="Pfam" id="PF01943">
    <property type="entry name" value="Polysacc_synt"/>
    <property type="match status" value="1"/>
</dbReference>
<keyword evidence="5 6" id="KW-0472">Membrane</keyword>
<feature type="transmembrane region" description="Helical" evidence="6">
    <location>
        <begin position="380"/>
        <end position="398"/>
    </location>
</feature>
<dbReference type="Proteomes" id="UP000490535">
    <property type="component" value="Unassembled WGS sequence"/>
</dbReference>
<dbReference type="InterPro" id="IPR050833">
    <property type="entry name" value="Poly_Biosynth_Transport"/>
</dbReference>
<evidence type="ECO:0000256" key="5">
    <source>
        <dbReference type="ARBA" id="ARBA00023136"/>
    </source>
</evidence>
<evidence type="ECO:0000313" key="7">
    <source>
        <dbReference type="EMBL" id="KAF1022969.1"/>
    </source>
</evidence>
<feature type="transmembrane region" description="Helical" evidence="6">
    <location>
        <begin position="187"/>
        <end position="208"/>
    </location>
</feature>
<dbReference type="PANTHER" id="PTHR30250">
    <property type="entry name" value="PST FAMILY PREDICTED COLANIC ACID TRANSPORTER"/>
    <property type="match status" value="1"/>
</dbReference>
<feature type="transmembrane region" description="Helical" evidence="6">
    <location>
        <begin position="467"/>
        <end position="487"/>
    </location>
</feature>
<feature type="transmembrane region" description="Helical" evidence="6">
    <location>
        <begin position="88"/>
        <end position="108"/>
    </location>
</feature>
<gene>
    <name evidence="7" type="ORF">GAK29_03057</name>
</gene>
<feature type="transmembrane region" description="Helical" evidence="6">
    <location>
        <begin position="12"/>
        <end position="31"/>
    </location>
</feature>
<dbReference type="PANTHER" id="PTHR30250:SF26">
    <property type="entry name" value="PSMA PROTEIN"/>
    <property type="match status" value="1"/>
</dbReference>
<dbReference type="EMBL" id="WNDP01000084">
    <property type="protein sequence ID" value="KAF1022969.1"/>
    <property type="molecule type" value="Genomic_DNA"/>
</dbReference>
<feature type="transmembrane region" description="Helical" evidence="6">
    <location>
        <begin position="307"/>
        <end position="329"/>
    </location>
</feature>
<evidence type="ECO:0000256" key="2">
    <source>
        <dbReference type="ARBA" id="ARBA00022475"/>
    </source>
</evidence>
<dbReference type="AlphaFoldDB" id="A0A833PEN6"/>
<organism evidence="7 8">
    <name type="scientific">Acinetobacter bereziniae</name>
    <name type="common">Acinetobacter genomosp. 10</name>
    <dbReference type="NCBI Taxonomy" id="106648"/>
    <lineage>
        <taxon>Bacteria</taxon>
        <taxon>Pseudomonadati</taxon>
        <taxon>Pseudomonadota</taxon>
        <taxon>Gammaproteobacteria</taxon>
        <taxon>Moraxellales</taxon>
        <taxon>Moraxellaceae</taxon>
        <taxon>Acinetobacter</taxon>
    </lineage>
</organism>
<proteinExistence type="predicted"/>
<keyword evidence="3 6" id="KW-0812">Transmembrane</keyword>
<comment type="subcellular location">
    <subcellularLocation>
        <location evidence="1">Cell membrane</location>
        <topology evidence="1">Multi-pass membrane protein</topology>
    </subcellularLocation>
</comment>
<feature type="transmembrane region" description="Helical" evidence="6">
    <location>
        <begin position="37"/>
        <end position="56"/>
    </location>
</feature>
<keyword evidence="2" id="KW-1003">Cell membrane</keyword>
<feature type="transmembrane region" description="Helical" evidence="6">
    <location>
        <begin position="404"/>
        <end position="424"/>
    </location>
</feature>
<evidence type="ECO:0000256" key="3">
    <source>
        <dbReference type="ARBA" id="ARBA00022692"/>
    </source>
</evidence>
<feature type="transmembrane region" description="Helical" evidence="6">
    <location>
        <begin position="229"/>
        <end position="246"/>
    </location>
</feature>
<evidence type="ECO:0000256" key="4">
    <source>
        <dbReference type="ARBA" id="ARBA00022989"/>
    </source>
</evidence>
<feature type="transmembrane region" description="Helical" evidence="6">
    <location>
        <begin position="154"/>
        <end position="181"/>
    </location>
</feature>
<feature type="transmembrane region" description="Helical" evidence="6">
    <location>
        <begin position="349"/>
        <end position="368"/>
    </location>
</feature>
<name>A0A833PEN6_ACIBZ</name>
<feature type="transmembrane region" description="Helical" evidence="6">
    <location>
        <begin position="266"/>
        <end position="287"/>
    </location>
</feature>
<evidence type="ECO:0008006" key="9">
    <source>
        <dbReference type="Google" id="ProtNLM"/>
    </source>
</evidence>
<reference evidence="8" key="1">
    <citation type="journal article" date="2020" name="MBio">
        <title>Horizontal gene transfer to a defensive symbiont with a reduced genome amongst a multipartite beetle microbiome.</title>
        <authorList>
            <person name="Waterworth S.C."/>
            <person name="Florez L.V."/>
            <person name="Rees E.R."/>
            <person name="Hertweck C."/>
            <person name="Kaltenpoth M."/>
            <person name="Kwan J.C."/>
        </authorList>
    </citation>
    <scope>NUCLEOTIDE SEQUENCE [LARGE SCALE GENOMIC DNA]</scope>
</reference>
<evidence type="ECO:0000256" key="6">
    <source>
        <dbReference type="SAM" id="Phobius"/>
    </source>
</evidence>
<keyword evidence="4 6" id="KW-1133">Transmembrane helix</keyword>
<feature type="transmembrane region" description="Helical" evidence="6">
    <location>
        <begin position="120"/>
        <end position="142"/>
    </location>
</feature>
<comment type="caution">
    <text evidence="7">The sequence shown here is derived from an EMBL/GenBank/DDBJ whole genome shotgun (WGS) entry which is preliminary data.</text>
</comment>